<dbReference type="InterPro" id="IPR002347">
    <property type="entry name" value="SDR_fam"/>
</dbReference>
<dbReference type="Pfam" id="PF13561">
    <property type="entry name" value="adh_short_C2"/>
    <property type="match status" value="1"/>
</dbReference>
<reference evidence="2 3" key="1">
    <citation type="submission" date="2019-02" db="EMBL/GenBank/DDBJ databases">
        <title>Marinobacter halodurans sp. nov., a marine bacterium isolated from sea tidal flat.</title>
        <authorList>
            <person name="Yoo Y."/>
            <person name="Lee D.W."/>
            <person name="Kim B.S."/>
            <person name="Kim J.-J."/>
        </authorList>
    </citation>
    <scope>NUCLEOTIDE SEQUENCE [LARGE SCALE GENOMIC DNA]</scope>
    <source>
        <strain evidence="2 3">YJ-S3-2</strain>
    </source>
</reference>
<comment type="caution">
    <text evidence="2">The sequence shown here is derived from an EMBL/GenBank/DDBJ whole genome shotgun (WGS) entry which is preliminary data.</text>
</comment>
<gene>
    <name evidence="2" type="ORF">EZI54_05485</name>
</gene>
<evidence type="ECO:0000256" key="1">
    <source>
        <dbReference type="ARBA" id="ARBA00006484"/>
    </source>
</evidence>
<sequence>MSQNNLFDLSGKIALVTGASRGIGESIARLLADNGAHVIVSSRKLEGCEAVAGSIRDNGGKAEAYACHIGEMEQIEGLWAHIRETYGKLDILVNNAATNPHFGPIETTELAAFQKTVDVNIRGYFFMCAEAAKLMKEQGGGAIVNVASVNGVAPGHFQGIYSITKAAVISMTKAYAKELGQQNIRVNALLPGLTDTRFASALTTNDAIRKQALMHIPMNRMANPDEMAGTVLYLVSDASTYTTGTAINVDGGYLTV</sequence>
<evidence type="ECO:0000313" key="3">
    <source>
        <dbReference type="Proteomes" id="UP000313645"/>
    </source>
</evidence>
<dbReference type="RefSeq" id="WP_131479862.1">
    <property type="nucleotide sequence ID" value="NZ_SJDL01000006.1"/>
</dbReference>
<dbReference type="EMBL" id="SJDL01000006">
    <property type="protein sequence ID" value="TBW57906.1"/>
    <property type="molecule type" value="Genomic_DNA"/>
</dbReference>
<evidence type="ECO:0000313" key="2">
    <source>
        <dbReference type="EMBL" id="TBW57906.1"/>
    </source>
</evidence>
<dbReference type="Proteomes" id="UP000313645">
    <property type="component" value="Unassembled WGS sequence"/>
</dbReference>
<organism evidence="2 3">
    <name type="scientific">Marinobacter halodurans</name>
    <dbReference type="NCBI Taxonomy" id="2528979"/>
    <lineage>
        <taxon>Bacteria</taxon>
        <taxon>Pseudomonadati</taxon>
        <taxon>Pseudomonadota</taxon>
        <taxon>Gammaproteobacteria</taxon>
        <taxon>Pseudomonadales</taxon>
        <taxon>Marinobacteraceae</taxon>
        <taxon>Marinobacter</taxon>
    </lineage>
</organism>
<dbReference type="CDD" id="cd05233">
    <property type="entry name" value="SDR_c"/>
    <property type="match status" value="1"/>
</dbReference>
<comment type="similarity">
    <text evidence="1">Belongs to the short-chain dehydrogenases/reductases (SDR) family.</text>
</comment>
<dbReference type="InterPro" id="IPR020904">
    <property type="entry name" value="Sc_DH/Rdtase_CS"/>
</dbReference>
<dbReference type="SUPFAM" id="SSF51735">
    <property type="entry name" value="NAD(P)-binding Rossmann-fold domains"/>
    <property type="match status" value="1"/>
</dbReference>
<dbReference type="InterPro" id="IPR036291">
    <property type="entry name" value="NAD(P)-bd_dom_sf"/>
</dbReference>
<accession>A0ABY1ZSD3</accession>
<proteinExistence type="inferred from homology"/>
<name>A0ABY1ZSD3_9GAMM</name>
<dbReference type="NCBIfam" id="NF005446">
    <property type="entry name" value="PRK07035.1"/>
    <property type="match status" value="1"/>
</dbReference>
<dbReference type="PANTHER" id="PTHR43943:SF2">
    <property type="entry name" value="DEHYDROGENASE_REDUCTASE 4"/>
    <property type="match status" value="1"/>
</dbReference>
<dbReference type="PRINTS" id="PR00080">
    <property type="entry name" value="SDRFAMILY"/>
</dbReference>
<dbReference type="NCBIfam" id="NF005559">
    <property type="entry name" value="PRK07231.1"/>
    <property type="match status" value="1"/>
</dbReference>
<dbReference type="PANTHER" id="PTHR43943">
    <property type="entry name" value="DEHYDROGENASE/REDUCTASE (SDR FAMILY) MEMBER 4"/>
    <property type="match status" value="1"/>
</dbReference>
<dbReference type="PRINTS" id="PR00081">
    <property type="entry name" value="GDHRDH"/>
</dbReference>
<protein>
    <submittedName>
        <fullName evidence="2">SDR family oxidoreductase</fullName>
    </submittedName>
</protein>
<dbReference type="PROSITE" id="PS00061">
    <property type="entry name" value="ADH_SHORT"/>
    <property type="match status" value="1"/>
</dbReference>
<dbReference type="Gene3D" id="3.40.50.720">
    <property type="entry name" value="NAD(P)-binding Rossmann-like Domain"/>
    <property type="match status" value="1"/>
</dbReference>
<keyword evidence="3" id="KW-1185">Reference proteome</keyword>